<evidence type="ECO:0000313" key="2">
    <source>
        <dbReference type="EMBL" id="ABK44772.1"/>
    </source>
</evidence>
<feature type="domain" description="Chemoreceptor zinc-binding" evidence="1">
    <location>
        <begin position="11"/>
        <end position="80"/>
    </location>
</feature>
<sequence>MIDLSVARMLHLDYEFQLEKAIQTGKVSRVTSSKIHVSHHQCELGLWLDRFGLDRYQHFPEMASLYEHHKRFHSFADQAIRSIKKGDSADAGKVYSELKEESRELIYLMTLMEYRLLHEQNLTSLLKNPMRILRRVFG</sequence>
<name>A0L9X9_MAGMM</name>
<dbReference type="Gene3D" id="1.20.120.30">
    <property type="entry name" value="Aspartate receptor, ligand-binding domain"/>
    <property type="match status" value="1"/>
</dbReference>
<reference evidence="3" key="1">
    <citation type="journal article" date="2009" name="Appl. Environ. Microbiol.">
        <title>Complete genome sequence of the chemolithoautotrophic marine magnetotactic coccus strain MC-1.</title>
        <authorList>
            <person name="Schubbe S."/>
            <person name="Williams T.J."/>
            <person name="Xie G."/>
            <person name="Kiss H.E."/>
            <person name="Brettin T.S."/>
            <person name="Martinez D."/>
            <person name="Ross C.A."/>
            <person name="Schuler D."/>
            <person name="Cox B.L."/>
            <person name="Nealson K.H."/>
            <person name="Bazylinski D.A."/>
        </authorList>
    </citation>
    <scope>NUCLEOTIDE SEQUENCE [LARGE SCALE GENOMIC DNA]</scope>
    <source>
        <strain evidence="3">ATCC BAA-1437 / JCM 17883 / MC-1</strain>
    </source>
</reference>
<dbReference type="KEGG" id="mgm:Mmc1_2271"/>
<organism evidence="2 3">
    <name type="scientific">Magnetococcus marinus (strain ATCC BAA-1437 / JCM 17883 / MC-1)</name>
    <dbReference type="NCBI Taxonomy" id="156889"/>
    <lineage>
        <taxon>Bacteria</taxon>
        <taxon>Pseudomonadati</taxon>
        <taxon>Pseudomonadota</taxon>
        <taxon>Magnetococcia</taxon>
        <taxon>Magnetococcales</taxon>
        <taxon>Magnetococcaceae</taxon>
        <taxon>Magnetococcus</taxon>
    </lineage>
</organism>
<dbReference type="HOGENOM" id="CLU_2081955_0_0_5"/>
<dbReference type="Pfam" id="PF13682">
    <property type="entry name" value="CZB"/>
    <property type="match status" value="1"/>
</dbReference>
<dbReference type="AlphaFoldDB" id="A0L9X9"/>
<proteinExistence type="predicted"/>
<protein>
    <recommendedName>
        <fullName evidence="1">Chemoreceptor zinc-binding domain-containing protein</fullName>
    </recommendedName>
</protein>
<dbReference type="STRING" id="156889.Mmc1_2271"/>
<dbReference type="EMBL" id="CP000471">
    <property type="protein sequence ID" value="ABK44772.1"/>
    <property type="molecule type" value="Genomic_DNA"/>
</dbReference>
<dbReference type="InterPro" id="IPR025991">
    <property type="entry name" value="Chemoreceptor_zinc-bind_dom"/>
</dbReference>
<accession>A0L9X9</accession>
<dbReference type="RefSeq" id="WP_011713893.1">
    <property type="nucleotide sequence ID" value="NC_008576.1"/>
</dbReference>
<dbReference type="OrthoDB" id="7368514at2"/>
<evidence type="ECO:0000259" key="1">
    <source>
        <dbReference type="Pfam" id="PF13682"/>
    </source>
</evidence>
<gene>
    <name evidence="2" type="ordered locus">Mmc1_2271</name>
</gene>
<dbReference type="eggNOG" id="ENOG502ZEI2">
    <property type="taxonomic scope" value="Bacteria"/>
</dbReference>
<reference evidence="2 3" key="2">
    <citation type="journal article" date="2012" name="Int. J. Syst. Evol. Microbiol.">
        <title>Magnetococcus marinus gen. nov., sp. nov., a marine, magnetotactic bacterium that represents a novel lineage (Magnetococcaceae fam. nov.; Magnetococcales ord. nov.) at the base of the Alphaproteobacteria.</title>
        <authorList>
            <person name="Bazylinski D.A."/>
            <person name="Williams T.J."/>
            <person name="Lefevre C.T."/>
            <person name="Berg R.J."/>
            <person name="Zhang C.L."/>
            <person name="Bowser S.S."/>
            <person name="Dean A.J."/>
            <person name="Beveridge T.J."/>
        </authorList>
    </citation>
    <scope>NUCLEOTIDE SEQUENCE [LARGE SCALE GENOMIC DNA]</scope>
    <source>
        <strain evidence="3">ATCC BAA-1437 / JCM 17883 / MC-1</strain>
    </source>
</reference>
<evidence type="ECO:0000313" key="3">
    <source>
        <dbReference type="Proteomes" id="UP000002586"/>
    </source>
</evidence>
<dbReference type="Proteomes" id="UP000002586">
    <property type="component" value="Chromosome"/>
</dbReference>
<keyword evidence="3" id="KW-1185">Reference proteome</keyword>